<evidence type="ECO:0000313" key="2">
    <source>
        <dbReference type="Proteomes" id="UP000827872"/>
    </source>
</evidence>
<proteinExistence type="predicted"/>
<reference evidence="1" key="1">
    <citation type="submission" date="2021-08" db="EMBL/GenBank/DDBJ databases">
        <title>The first chromosome-level gecko genome reveals the dynamic sex chromosomes of Neotropical dwarf geckos (Sphaerodactylidae: Sphaerodactylus).</title>
        <authorList>
            <person name="Pinto B.J."/>
            <person name="Keating S.E."/>
            <person name="Gamble T."/>
        </authorList>
    </citation>
    <scope>NUCLEOTIDE SEQUENCE</scope>
    <source>
        <strain evidence="1">TG3544</strain>
    </source>
</reference>
<organism evidence="1 2">
    <name type="scientific">Sphaerodactylus townsendi</name>
    <dbReference type="NCBI Taxonomy" id="933632"/>
    <lineage>
        <taxon>Eukaryota</taxon>
        <taxon>Metazoa</taxon>
        <taxon>Chordata</taxon>
        <taxon>Craniata</taxon>
        <taxon>Vertebrata</taxon>
        <taxon>Euteleostomi</taxon>
        <taxon>Lepidosauria</taxon>
        <taxon>Squamata</taxon>
        <taxon>Bifurcata</taxon>
        <taxon>Gekkota</taxon>
        <taxon>Sphaerodactylidae</taxon>
        <taxon>Sphaerodactylus</taxon>
    </lineage>
</organism>
<protein>
    <submittedName>
        <fullName evidence="1">Uncharacterized protein</fullName>
    </submittedName>
</protein>
<accession>A0ACB8G8W7</accession>
<name>A0ACB8G8W7_9SAUR</name>
<dbReference type="Proteomes" id="UP000827872">
    <property type="component" value="Linkage Group LG01"/>
</dbReference>
<gene>
    <name evidence="1" type="ORF">K3G42_007894</name>
</gene>
<sequence length="398" mass="44811">MKKSVHSVGEDDALTDKEDVKGVKKKEETKDEAETPAGLVEGPSSPTLRTAVDPHPAPKHKEKKNQVREKKHQRPLTGPPSPTSKIPTPNTVTAQAMCSGTRSKPHGDFACIFKNLDVEYVAKKPLKCSCVSRNQSNQFPLYMLLQKKSWEDRRKASRFSSLLLHLSEENLDAEEAEEEEAVEPPKEELQDLAPRSSLHKPVTAHDKKMPVNLSALSPNQPQPLPAVETVEPQPRGLQDRAPSTFRDVQRPTIQSSVPSSKSRKENLASAHSHQTGKGHSASNKNVAPNQEAMPRKGTFPFIWKMAHRLSHWKTAHQRRCTMDREKRQKSTIMKHERDTKTSVPLPLQEVIEEEALEILKETLKDYQKHLGATHELTLQLEEKAEKLHLRLKGRGVID</sequence>
<evidence type="ECO:0000313" key="1">
    <source>
        <dbReference type="EMBL" id="KAH8015726.1"/>
    </source>
</evidence>
<dbReference type="EMBL" id="CM037614">
    <property type="protein sequence ID" value="KAH8015726.1"/>
    <property type="molecule type" value="Genomic_DNA"/>
</dbReference>
<comment type="caution">
    <text evidence="1">The sequence shown here is derived from an EMBL/GenBank/DDBJ whole genome shotgun (WGS) entry which is preliminary data.</text>
</comment>
<keyword evidence="2" id="KW-1185">Reference proteome</keyword>